<name>A0A9W9ND52_PENCI</name>
<dbReference type="EMBL" id="JAPQKT010000010">
    <property type="protein sequence ID" value="KAJ5217661.1"/>
    <property type="molecule type" value="Genomic_DNA"/>
</dbReference>
<feature type="compositionally biased region" description="Basic and acidic residues" evidence="1">
    <location>
        <begin position="314"/>
        <end position="323"/>
    </location>
</feature>
<protein>
    <submittedName>
        <fullName evidence="2">Uncharacterized protein</fullName>
    </submittedName>
</protein>
<dbReference type="RefSeq" id="XP_056495255.1">
    <property type="nucleotide sequence ID" value="XM_056650191.1"/>
</dbReference>
<feature type="region of interest" description="Disordered" evidence="1">
    <location>
        <begin position="314"/>
        <end position="336"/>
    </location>
</feature>
<feature type="compositionally biased region" description="Acidic residues" evidence="1">
    <location>
        <begin position="219"/>
        <end position="248"/>
    </location>
</feature>
<dbReference type="AlphaFoldDB" id="A0A9W9ND52"/>
<gene>
    <name evidence="2" type="ORF">N7469_011286</name>
</gene>
<reference evidence="2" key="1">
    <citation type="submission" date="2022-11" db="EMBL/GenBank/DDBJ databases">
        <authorList>
            <person name="Petersen C."/>
        </authorList>
    </citation>
    <scope>NUCLEOTIDE SEQUENCE</scope>
    <source>
        <strain evidence="2">IBT 23319</strain>
    </source>
</reference>
<evidence type="ECO:0000256" key="1">
    <source>
        <dbReference type="SAM" id="MobiDB-lite"/>
    </source>
</evidence>
<evidence type="ECO:0000313" key="3">
    <source>
        <dbReference type="Proteomes" id="UP001147733"/>
    </source>
</evidence>
<reference evidence="2" key="2">
    <citation type="journal article" date="2023" name="IMA Fungus">
        <title>Comparative genomic study of the Penicillium genus elucidates a diverse pangenome and 15 lateral gene transfer events.</title>
        <authorList>
            <person name="Petersen C."/>
            <person name="Sorensen T."/>
            <person name="Nielsen M.R."/>
            <person name="Sondergaard T.E."/>
            <person name="Sorensen J.L."/>
            <person name="Fitzpatrick D.A."/>
            <person name="Frisvad J.C."/>
            <person name="Nielsen K.L."/>
        </authorList>
    </citation>
    <scope>NUCLEOTIDE SEQUENCE</scope>
    <source>
        <strain evidence="2">IBT 23319</strain>
    </source>
</reference>
<dbReference type="OrthoDB" id="5426877at2759"/>
<proteinExistence type="predicted"/>
<accession>A0A9W9ND52</accession>
<sequence length="336" mass="38581">MNKGTNAKDNRSPAEIFTARSFLDLENFLSTPRIVEAKKDWQGSPHQTLIGDFEYHTRLKRYGETFVNYFSHVSIFQFYLHDATGKPIVEALQIDHGLTQEILFTEGLQVLQANGDPHDPDKGKSIEILQRLVDKIYNPEVAKAFPDNVLTLNDIADKIRDHVNYNVPLASGTLALGKLYKSIFPKNEDLVNKWHFAEADVKMTRDLIEFYFDRVLDDSETEPELPYSDNEDNDEDEDEDENEDEDEDSRPWDAGDNPPLDAQKILTFQFESLDIDHHVPSADNYSGWNGFDEIASKSSNSAKRSINFRQFEAESKGIKRAGEPENSYSNKRLRRR</sequence>
<comment type="caution">
    <text evidence="2">The sequence shown here is derived from an EMBL/GenBank/DDBJ whole genome shotgun (WGS) entry which is preliminary data.</text>
</comment>
<dbReference type="GeneID" id="81389358"/>
<feature type="region of interest" description="Disordered" evidence="1">
    <location>
        <begin position="219"/>
        <end position="258"/>
    </location>
</feature>
<organism evidence="2 3">
    <name type="scientific">Penicillium citrinum</name>
    <dbReference type="NCBI Taxonomy" id="5077"/>
    <lineage>
        <taxon>Eukaryota</taxon>
        <taxon>Fungi</taxon>
        <taxon>Dikarya</taxon>
        <taxon>Ascomycota</taxon>
        <taxon>Pezizomycotina</taxon>
        <taxon>Eurotiomycetes</taxon>
        <taxon>Eurotiomycetidae</taxon>
        <taxon>Eurotiales</taxon>
        <taxon>Aspergillaceae</taxon>
        <taxon>Penicillium</taxon>
    </lineage>
</organism>
<evidence type="ECO:0000313" key="2">
    <source>
        <dbReference type="EMBL" id="KAJ5217661.1"/>
    </source>
</evidence>
<dbReference type="Proteomes" id="UP001147733">
    <property type="component" value="Unassembled WGS sequence"/>
</dbReference>
<keyword evidence="3" id="KW-1185">Reference proteome</keyword>